<dbReference type="PANTHER" id="PTHR12169:SF6">
    <property type="entry name" value="AFG1-LIKE ATPASE"/>
    <property type="match status" value="1"/>
</dbReference>
<keyword evidence="2" id="KW-0067">ATP-binding</keyword>
<dbReference type="InterPro" id="IPR005654">
    <property type="entry name" value="ATPase_AFG1-like"/>
</dbReference>
<dbReference type="PANTHER" id="PTHR12169">
    <property type="entry name" value="ATPASE N2B"/>
    <property type="match status" value="1"/>
</dbReference>
<dbReference type="Gene3D" id="3.40.50.300">
    <property type="entry name" value="P-loop containing nucleotide triphosphate hydrolases"/>
    <property type="match status" value="1"/>
</dbReference>
<evidence type="ECO:0000256" key="2">
    <source>
        <dbReference type="ARBA" id="ARBA00022840"/>
    </source>
</evidence>
<evidence type="ECO:0000313" key="4">
    <source>
        <dbReference type="Proteomes" id="UP000028680"/>
    </source>
</evidence>
<protein>
    <submittedName>
        <fullName evidence="3">AFG1-like ATPase</fullName>
    </submittedName>
</protein>
<keyword evidence="1" id="KW-0547">Nucleotide-binding</keyword>
<dbReference type="EMBL" id="CP003984">
    <property type="protein sequence ID" value="AII85889.1"/>
    <property type="molecule type" value="Genomic_DNA"/>
</dbReference>
<dbReference type="NCBIfam" id="NF040713">
    <property type="entry name" value="ZapE"/>
    <property type="match status" value="1"/>
</dbReference>
<gene>
    <name evidence="3" type="ORF">RCA23_c03270</name>
</gene>
<keyword evidence="4" id="KW-1185">Reference proteome</keyword>
<proteinExistence type="predicted"/>
<dbReference type="InterPro" id="IPR027417">
    <property type="entry name" value="P-loop_NTPase"/>
</dbReference>
<dbReference type="GO" id="GO:0016887">
    <property type="term" value="F:ATP hydrolysis activity"/>
    <property type="evidence" value="ECO:0007669"/>
    <property type="project" value="InterPro"/>
</dbReference>
<dbReference type="AlphaFoldDB" id="A0AAN0RGP2"/>
<dbReference type="GO" id="GO:0005737">
    <property type="term" value="C:cytoplasm"/>
    <property type="evidence" value="ECO:0007669"/>
    <property type="project" value="TreeGrafter"/>
</dbReference>
<accession>A0AAN0RGP2</accession>
<dbReference type="GO" id="GO:0005524">
    <property type="term" value="F:ATP binding"/>
    <property type="evidence" value="ECO:0007669"/>
    <property type="project" value="UniProtKB-KW"/>
</dbReference>
<reference evidence="3 4" key="1">
    <citation type="journal article" date="2014" name="ISME J.">
        <title>Adaptation of an abundant Roseobacter RCA organism to pelagic systems revealed by genomic and transcriptomic analyses.</title>
        <authorList>
            <person name="Voget S."/>
            <person name="Wemheuer B."/>
            <person name="Brinkhoff T."/>
            <person name="Vollmers J."/>
            <person name="Dietrich S."/>
            <person name="Giebel H.A."/>
            <person name="Beardsley C."/>
            <person name="Sardemann C."/>
            <person name="Bakenhus I."/>
            <person name="Billerbeck S."/>
            <person name="Daniel R."/>
            <person name="Simon M."/>
        </authorList>
    </citation>
    <scope>NUCLEOTIDE SEQUENCE [LARGE SCALE GENOMIC DNA]</scope>
    <source>
        <strain evidence="3 4">RCA23</strain>
    </source>
</reference>
<dbReference type="Pfam" id="PF03969">
    <property type="entry name" value="AFG1_ATPase"/>
    <property type="match status" value="1"/>
</dbReference>
<dbReference type="RefSeq" id="WP_044048765.1">
    <property type="nucleotide sequence ID" value="NZ_CP003984.1"/>
</dbReference>
<evidence type="ECO:0000313" key="3">
    <source>
        <dbReference type="EMBL" id="AII85889.1"/>
    </source>
</evidence>
<evidence type="ECO:0000256" key="1">
    <source>
        <dbReference type="ARBA" id="ARBA00022741"/>
    </source>
</evidence>
<dbReference type="SUPFAM" id="SSF52540">
    <property type="entry name" value="P-loop containing nucleoside triphosphate hydrolases"/>
    <property type="match status" value="1"/>
</dbReference>
<sequence>MNLPDTYQNAVASGAFQHDPAQEAALYELERLRLALSQPRKRGWFRKAAPAPDGIYLWGGVGRGKSMLMDMFARSLGPSVRRVHFHGFMQEVHAGIARAKAQGAVDAIQPVAEEMASGIRCLAFDEMQITDITDAMLVGRLFEALFSAGIVIVATSNRHPDDLYKNGLNRQLFLPFIALLQQKMVVHELASPTDYRQDRMAGQGCYFTPNDAAARARMDQIWMDLAGGPGQAFALEVKSRRVMVPEFRNGIARMSFAQLCGAALGAADYLALVREAKVLMLDDIPLLGRANASEAKRFVTLIDAVYEAQIGFIASAAAMPEALYPSGTGSFEFERTASRLVEMQADGWGRG</sequence>
<organism evidence="3 4">
    <name type="scientific">Planktomarina temperata RCA23</name>
    <dbReference type="NCBI Taxonomy" id="666509"/>
    <lineage>
        <taxon>Bacteria</taxon>
        <taxon>Pseudomonadati</taxon>
        <taxon>Pseudomonadota</taxon>
        <taxon>Alphaproteobacteria</taxon>
        <taxon>Rhodobacterales</taxon>
        <taxon>Paracoccaceae</taxon>
        <taxon>Planktomarina</taxon>
    </lineage>
</organism>
<name>A0AAN0RGP2_9RHOB</name>
<dbReference type="Proteomes" id="UP000028680">
    <property type="component" value="Chromosome"/>
</dbReference>
<dbReference type="KEGG" id="ptp:RCA23_c03270"/>